<evidence type="ECO:0000256" key="2">
    <source>
        <dbReference type="ARBA" id="ARBA00022801"/>
    </source>
</evidence>
<evidence type="ECO:0008006" key="5">
    <source>
        <dbReference type="Google" id="ProtNLM"/>
    </source>
</evidence>
<dbReference type="InterPro" id="IPR036397">
    <property type="entry name" value="RNaseH_sf"/>
</dbReference>
<proteinExistence type="predicted"/>
<protein>
    <recommendedName>
        <fullName evidence="5">3'-5' exonuclease domain-containing protein</fullName>
    </recommendedName>
</protein>
<accession>A0A803N2A3</accession>
<keyword evidence="4" id="KW-1185">Reference proteome</keyword>
<sequence>MAVTIHENPPPSHKVRHYTISISSTHTIFTTVTSHPGAAREWIHRTLHQHRRNRHRLIIGLGVQWTPNTICLMNSPASTIQLCIGSRCLIFQLHHSLSSPRILRRILFDTRNTFVGLWNHSDASKLLECDHKLEMVKGMPIDLRNHVFDRHGRSLQGGSIVDIAAQVLKIEIEWDHQTSMTDWELHQLSRSQVRQATVDAFVAFAIGMDVQAWKLNNYI</sequence>
<evidence type="ECO:0000313" key="4">
    <source>
        <dbReference type="Proteomes" id="UP000596660"/>
    </source>
</evidence>
<dbReference type="KEGG" id="cqi:110738188"/>
<dbReference type="PANTHER" id="PTHR13620:SF59">
    <property type="entry name" value="POLYNUCLEOTIDYL TRANSFERASE, RIBONUCLEASE H-LIKE SUPERFAMILY PROTEIN"/>
    <property type="match status" value="1"/>
</dbReference>
<dbReference type="GO" id="GO:0005737">
    <property type="term" value="C:cytoplasm"/>
    <property type="evidence" value="ECO:0007669"/>
    <property type="project" value="TreeGrafter"/>
</dbReference>
<dbReference type="GO" id="GO:0008408">
    <property type="term" value="F:3'-5' exonuclease activity"/>
    <property type="evidence" value="ECO:0007669"/>
    <property type="project" value="TreeGrafter"/>
</dbReference>
<keyword evidence="2" id="KW-0378">Hydrolase</keyword>
<dbReference type="PANTHER" id="PTHR13620">
    <property type="entry name" value="3-5 EXONUCLEASE"/>
    <property type="match status" value="1"/>
</dbReference>
<gene>
    <name evidence="3" type="primary">LOC110738188</name>
</gene>
<dbReference type="SUPFAM" id="SSF53098">
    <property type="entry name" value="Ribonuclease H-like"/>
    <property type="match status" value="1"/>
</dbReference>
<dbReference type="OMA" id="VQWTPSC"/>
<evidence type="ECO:0000256" key="1">
    <source>
        <dbReference type="ARBA" id="ARBA00022722"/>
    </source>
</evidence>
<dbReference type="EnsemblPlants" id="AUR62039256-RA">
    <property type="protein sequence ID" value="AUR62039256-RA:cds"/>
    <property type="gene ID" value="AUR62039256"/>
</dbReference>
<dbReference type="RefSeq" id="XP_021774254.1">
    <property type="nucleotide sequence ID" value="XM_021918562.1"/>
</dbReference>
<dbReference type="AlphaFoldDB" id="A0A803N2A3"/>
<reference evidence="3" key="2">
    <citation type="submission" date="2021-03" db="UniProtKB">
        <authorList>
            <consortium name="EnsemblPlants"/>
        </authorList>
    </citation>
    <scope>IDENTIFICATION</scope>
</reference>
<dbReference type="Gramene" id="AUR62039256-RA">
    <property type="protein sequence ID" value="AUR62039256-RA:cds"/>
    <property type="gene ID" value="AUR62039256"/>
</dbReference>
<evidence type="ECO:0000313" key="3">
    <source>
        <dbReference type="EnsemblPlants" id="AUR62039256-RA:cds"/>
    </source>
</evidence>
<name>A0A803N2A3_CHEQI</name>
<dbReference type="GeneID" id="110738188"/>
<reference evidence="3" key="1">
    <citation type="journal article" date="2017" name="Nature">
        <title>The genome of Chenopodium quinoa.</title>
        <authorList>
            <person name="Jarvis D.E."/>
            <person name="Ho Y.S."/>
            <person name="Lightfoot D.J."/>
            <person name="Schmoeckel S.M."/>
            <person name="Li B."/>
            <person name="Borm T.J.A."/>
            <person name="Ohyanagi H."/>
            <person name="Mineta K."/>
            <person name="Michell C.T."/>
            <person name="Saber N."/>
            <person name="Kharbatia N.M."/>
            <person name="Rupper R.R."/>
            <person name="Sharp A.R."/>
            <person name="Dally N."/>
            <person name="Boughton B.A."/>
            <person name="Woo Y.H."/>
            <person name="Gao G."/>
            <person name="Schijlen E.G.W.M."/>
            <person name="Guo X."/>
            <person name="Momin A.A."/>
            <person name="Negrao S."/>
            <person name="Al-Babili S."/>
            <person name="Gehring C."/>
            <person name="Roessner U."/>
            <person name="Jung C."/>
            <person name="Murphy K."/>
            <person name="Arold S.T."/>
            <person name="Gojobori T."/>
            <person name="van der Linden C.G."/>
            <person name="van Loo E.N."/>
            <person name="Jellen E.N."/>
            <person name="Maughan P.J."/>
            <person name="Tester M."/>
        </authorList>
    </citation>
    <scope>NUCLEOTIDE SEQUENCE [LARGE SCALE GENOMIC DNA]</scope>
    <source>
        <strain evidence="3">cv. PI 614886</strain>
    </source>
</reference>
<dbReference type="OrthoDB" id="10261556at2759"/>
<dbReference type="InterPro" id="IPR012337">
    <property type="entry name" value="RNaseH-like_sf"/>
</dbReference>
<dbReference type="Proteomes" id="UP000596660">
    <property type="component" value="Unplaced"/>
</dbReference>
<dbReference type="CDD" id="cd06141">
    <property type="entry name" value="WRN_exo"/>
    <property type="match status" value="1"/>
</dbReference>
<keyword evidence="1" id="KW-0540">Nuclease</keyword>
<dbReference type="Gene3D" id="3.30.420.10">
    <property type="entry name" value="Ribonuclease H-like superfamily/Ribonuclease H"/>
    <property type="match status" value="1"/>
</dbReference>
<dbReference type="GO" id="GO:0003676">
    <property type="term" value="F:nucleic acid binding"/>
    <property type="evidence" value="ECO:0007669"/>
    <property type="project" value="InterPro"/>
</dbReference>
<dbReference type="InterPro" id="IPR051132">
    <property type="entry name" value="3-5_Exonuclease_domain"/>
</dbReference>
<dbReference type="GO" id="GO:0005634">
    <property type="term" value="C:nucleus"/>
    <property type="evidence" value="ECO:0007669"/>
    <property type="project" value="TreeGrafter"/>
</dbReference>
<organism evidence="3 4">
    <name type="scientific">Chenopodium quinoa</name>
    <name type="common">Quinoa</name>
    <dbReference type="NCBI Taxonomy" id="63459"/>
    <lineage>
        <taxon>Eukaryota</taxon>
        <taxon>Viridiplantae</taxon>
        <taxon>Streptophyta</taxon>
        <taxon>Embryophyta</taxon>
        <taxon>Tracheophyta</taxon>
        <taxon>Spermatophyta</taxon>
        <taxon>Magnoliopsida</taxon>
        <taxon>eudicotyledons</taxon>
        <taxon>Gunneridae</taxon>
        <taxon>Pentapetalae</taxon>
        <taxon>Caryophyllales</taxon>
        <taxon>Chenopodiaceae</taxon>
        <taxon>Chenopodioideae</taxon>
        <taxon>Atripliceae</taxon>
        <taxon>Chenopodium</taxon>
    </lineage>
</organism>